<dbReference type="EMBL" id="MU839846">
    <property type="protein sequence ID" value="KAK1750593.1"/>
    <property type="molecule type" value="Genomic_DNA"/>
</dbReference>
<dbReference type="PROSITE" id="PS51910">
    <property type="entry name" value="GH18_2"/>
    <property type="match status" value="1"/>
</dbReference>
<organism evidence="5 6">
    <name type="scientific">Echria macrotheca</name>
    <dbReference type="NCBI Taxonomy" id="438768"/>
    <lineage>
        <taxon>Eukaryota</taxon>
        <taxon>Fungi</taxon>
        <taxon>Dikarya</taxon>
        <taxon>Ascomycota</taxon>
        <taxon>Pezizomycotina</taxon>
        <taxon>Sordariomycetes</taxon>
        <taxon>Sordariomycetidae</taxon>
        <taxon>Sordariales</taxon>
        <taxon>Schizotheciaceae</taxon>
        <taxon>Echria</taxon>
    </lineage>
</organism>
<dbReference type="InterPro" id="IPR017853">
    <property type="entry name" value="GH"/>
</dbReference>
<reference evidence="5" key="1">
    <citation type="submission" date="2023-06" db="EMBL/GenBank/DDBJ databases">
        <title>Genome-scale phylogeny and comparative genomics of the fungal order Sordariales.</title>
        <authorList>
            <consortium name="Lawrence Berkeley National Laboratory"/>
            <person name="Hensen N."/>
            <person name="Bonometti L."/>
            <person name="Westerberg I."/>
            <person name="Brannstrom I.O."/>
            <person name="Guillou S."/>
            <person name="Cros-Aarteil S."/>
            <person name="Calhoun S."/>
            <person name="Haridas S."/>
            <person name="Kuo A."/>
            <person name="Mondo S."/>
            <person name="Pangilinan J."/>
            <person name="Riley R."/>
            <person name="Labutti K."/>
            <person name="Andreopoulos B."/>
            <person name="Lipzen A."/>
            <person name="Chen C."/>
            <person name="Yanf M."/>
            <person name="Daum C."/>
            <person name="Ng V."/>
            <person name="Clum A."/>
            <person name="Steindorff A."/>
            <person name="Ohm R."/>
            <person name="Martin F."/>
            <person name="Silar P."/>
            <person name="Natvig D."/>
            <person name="Lalanne C."/>
            <person name="Gautier V."/>
            <person name="Ament-Velasquez S.L."/>
            <person name="Kruys A."/>
            <person name="Hutchinson M.I."/>
            <person name="Powell A.J."/>
            <person name="Barry K."/>
            <person name="Miller A.N."/>
            <person name="Grigoriev I.V."/>
            <person name="Debuchy R."/>
            <person name="Gladieux P."/>
            <person name="Thoren M.H."/>
            <person name="Johannesson H."/>
        </authorList>
    </citation>
    <scope>NUCLEOTIDE SEQUENCE</scope>
    <source>
        <strain evidence="5">PSN4</strain>
    </source>
</reference>
<feature type="non-terminal residue" evidence="5">
    <location>
        <position position="1"/>
    </location>
</feature>
<dbReference type="GO" id="GO:0005576">
    <property type="term" value="C:extracellular region"/>
    <property type="evidence" value="ECO:0007669"/>
    <property type="project" value="TreeGrafter"/>
</dbReference>
<feature type="domain" description="GH18" evidence="4">
    <location>
        <begin position="7"/>
        <end position="332"/>
    </location>
</feature>
<evidence type="ECO:0000313" key="5">
    <source>
        <dbReference type="EMBL" id="KAK1750593.1"/>
    </source>
</evidence>
<protein>
    <submittedName>
        <fullName evidence="5">Glycoside hydrolase superfamily</fullName>
    </submittedName>
</protein>
<evidence type="ECO:0000256" key="2">
    <source>
        <dbReference type="ARBA" id="ARBA00022801"/>
    </source>
</evidence>
<evidence type="ECO:0000256" key="3">
    <source>
        <dbReference type="ARBA" id="ARBA00023295"/>
    </source>
</evidence>
<dbReference type="GO" id="GO:0008061">
    <property type="term" value="F:chitin binding"/>
    <property type="evidence" value="ECO:0007669"/>
    <property type="project" value="UniProtKB-KW"/>
</dbReference>
<name>A0AAJ0B2Q9_9PEZI</name>
<dbReference type="SUPFAM" id="SSF51445">
    <property type="entry name" value="(Trans)glycosidases"/>
    <property type="match status" value="1"/>
</dbReference>
<evidence type="ECO:0000259" key="4">
    <source>
        <dbReference type="PROSITE" id="PS51910"/>
    </source>
</evidence>
<dbReference type="PANTHER" id="PTHR45708">
    <property type="entry name" value="ENDOCHITINASE"/>
    <property type="match status" value="1"/>
</dbReference>
<keyword evidence="1" id="KW-0147">Chitin-binding</keyword>
<dbReference type="GO" id="GO:0004568">
    <property type="term" value="F:chitinase activity"/>
    <property type="evidence" value="ECO:0007669"/>
    <property type="project" value="TreeGrafter"/>
</dbReference>
<evidence type="ECO:0000256" key="1">
    <source>
        <dbReference type="ARBA" id="ARBA00022669"/>
    </source>
</evidence>
<gene>
    <name evidence="5" type="ORF">QBC47DRAFT_309748</name>
</gene>
<dbReference type="InterPro" id="IPR001223">
    <property type="entry name" value="Glyco_hydro18_cat"/>
</dbReference>
<keyword evidence="3" id="KW-0326">Glycosidase</keyword>
<dbReference type="PANTHER" id="PTHR45708:SF49">
    <property type="entry name" value="ENDOCHITINASE"/>
    <property type="match status" value="1"/>
</dbReference>
<dbReference type="InterPro" id="IPR050542">
    <property type="entry name" value="Glycosyl_Hydrlase18_Chitinase"/>
</dbReference>
<keyword evidence="6" id="KW-1185">Reference proteome</keyword>
<dbReference type="Proteomes" id="UP001239445">
    <property type="component" value="Unassembled WGS sequence"/>
</dbReference>
<evidence type="ECO:0000313" key="6">
    <source>
        <dbReference type="Proteomes" id="UP001239445"/>
    </source>
</evidence>
<sequence length="332" mass="35112">FNPRSSQNIAVYFGQSPATTRTSLADQCADPNIDIVILGFLTSLRYNNTAGAFPRLELSAACPSLQTEVMQTLAPGLAYYPQLEADILRCQGRYGKKILLSLGGAGSGEGLGIGSDEEAGGVADVLWGLFGPPGVVDEGLRPFGGAVVDGFDLDKSDGLPDHWDTVATALRTKFATDTSKDYFLSAAPQCLFPDASIPLGWLVQSNFVWPQFFNNQKCDLTSPSLPDALSQWSRILASSIVPLSDASPFRTRLYVGVPSWPDAAPSSYAAAFGTGWRGVVSFARQIRLFLSEGGGGGTNLGGMMFWDGPEGGENVLGGLSILGWAKRGLVSG</sequence>
<dbReference type="GO" id="GO:0005975">
    <property type="term" value="P:carbohydrate metabolic process"/>
    <property type="evidence" value="ECO:0007669"/>
    <property type="project" value="InterPro"/>
</dbReference>
<accession>A0AAJ0B2Q9</accession>
<dbReference type="Pfam" id="PF00704">
    <property type="entry name" value="Glyco_hydro_18"/>
    <property type="match status" value="1"/>
</dbReference>
<comment type="caution">
    <text evidence="5">The sequence shown here is derived from an EMBL/GenBank/DDBJ whole genome shotgun (WGS) entry which is preliminary data.</text>
</comment>
<keyword evidence="2 5" id="KW-0378">Hydrolase</keyword>
<proteinExistence type="predicted"/>
<dbReference type="AlphaFoldDB" id="A0AAJ0B2Q9"/>
<dbReference type="Gene3D" id="3.20.20.80">
    <property type="entry name" value="Glycosidases"/>
    <property type="match status" value="1"/>
</dbReference>